<keyword evidence="3" id="KW-1003">Cell membrane</keyword>
<feature type="transmembrane region" description="Helical" evidence="8">
    <location>
        <begin position="187"/>
        <end position="209"/>
    </location>
</feature>
<sequence length="518" mass="56153">MFAFDWLTDPTAWAGLLTLVVLEIVLGIDNLVFIAILADKLPAKARDKARILGLSLAMVMRLALLGAMSTLVKLTQPILVWDAVSFSWRDIILLLGGAFLLFKATVELHERLEADDDHDAAKRAPARFWLVVAQIVALDAVFSLDSVITAVGMVEHLSVMMIAVVIAMILMICASKPLTNFVNARPTVVILCLSFLLMIGFSLVAEGFGFHIPKGYLYAAIGFSILIEAFNQTMRRNRQRSLLGSARSLRDRTATAVLNLLGGVGGEDEDTTPKTTATSSDGGMAVFGKDELAMVQGVLDLAHRPVRSIMTPRPEITWIDPRESVEQLRAEVSASSHAWLPVAGDDLDQLVGVASSRDLLASLLEHGHIEVEQVVRKPLTVLESLSVLRLIEEFRRSTLQVALVVDEYGSVLGLVTPTDVLEVIAGEFPDDDSGDPSAVQDADGSWMLDASLDLRRVEHLLGYKLSGDDSFSTLAGYVLQQLGRLPSAGDAFASEGLRFEVVAMDGARIERLKVTPGA</sequence>
<proteinExistence type="inferred from homology"/>
<comment type="similarity">
    <text evidence="2">Belongs to the UPF0053 family.</text>
</comment>
<dbReference type="CDD" id="cd04590">
    <property type="entry name" value="CBS_pair_CorC_HlyC_assoc"/>
    <property type="match status" value="1"/>
</dbReference>
<dbReference type="EMBL" id="QQSY01000001">
    <property type="protein sequence ID" value="RDJ00032.1"/>
    <property type="molecule type" value="Genomic_DNA"/>
</dbReference>
<name>A0A370KBR2_9GAMM</name>
<protein>
    <submittedName>
        <fullName evidence="10">TerC family protein</fullName>
    </submittedName>
</protein>
<keyword evidence="8" id="KW-0472">Membrane</keyword>
<feature type="domain" description="CBS" evidence="9">
    <location>
        <begin position="374"/>
        <end position="433"/>
    </location>
</feature>
<feature type="transmembrane region" description="Helical" evidence="8">
    <location>
        <begin position="78"/>
        <end position="102"/>
    </location>
</feature>
<keyword evidence="8" id="KW-0812">Transmembrane</keyword>
<keyword evidence="4" id="KW-0677">Repeat</keyword>
<dbReference type="Gene3D" id="3.10.580.10">
    <property type="entry name" value="CBS-domain"/>
    <property type="match status" value="1"/>
</dbReference>
<feature type="transmembrane region" description="Helical" evidence="8">
    <location>
        <begin position="157"/>
        <end position="175"/>
    </location>
</feature>
<dbReference type="InterPro" id="IPR016169">
    <property type="entry name" value="FAD-bd_PCMH_sub2"/>
</dbReference>
<dbReference type="SUPFAM" id="SSF54631">
    <property type="entry name" value="CBS-domain pair"/>
    <property type="match status" value="1"/>
</dbReference>
<dbReference type="GO" id="GO:0050660">
    <property type="term" value="F:flavin adenine dinucleotide binding"/>
    <property type="evidence" value="ECO:0007669"/>
    <property type="project" value="InterPro"/>
</dbReference>
<feature type="transmembrane region" description="Helical" evidence="8">
    <location>
        <begin position="49"/>
        <end position="72"/>
    </location>
</feature>
<dbReference type="Gene3D" id="3.30.465.10">
    <property type="match status" value="1"/>
</dbReference>
<dbReference type="InterPro" id="IPR005496">
    <property type="entry name" value="Integral_membrane_TerC"/>
</dbReference>
<evidence type="ECO:0000313" key="10">
    <source>
        <dbReference type="EMBL" id="RDJ00032.1"/>
    </source>
</evidence>
<dbReference type="OrthoDB" id="9805314at2"/>
<dbReference type="InterPro" id="IPR044751">
    <property type="entry name" value="Ion_transp-like_CBS"/>
</dbReference>
<evidence type="ECO:0000313" key="11">
    <source>
        <dbReference type="Proteomes" id="UP000254711"/>
    </source>
</evidence>
<dbReference type="AlphaFoldDB" id="A0A370KBR2"/>
<dbReference type="InterPro" id="IPR005170">
    <property type="entry name" value="Transptr-assoc_dom"/>
</dbReference>
<evidence type="ECO:0000256" key="1">
    <source>
        <dbReference type="ARBA" id="ARBA00004651"/>
    </source>
</evidence>
<keyword evidence="8" id="KW-1133">Transmembrane helix</keyword>
<dbReference type="Pfam" id="PF00571">
    <property type="entry name" value="CBS"/>
    <property type="match status" value="2"/>
</dbReference>
<accession>A0A370KBR2</accession>
<dbReference type="GO" id="GO:0005886">
    <property type="term" value="C:plasma membrane"/>
    <property type="evidence" value="ECO:0007669"/>
    <property type="project" value="UniProtKB-SubCell"/>
</dbReference>
<evidence type="ECO:0000256" key="5">
    <source>
        <dbReference type="ARBA" id="ARBA00023122"/>
    </source>
</evidence>
<evidence type="ECO:0000256" key="7">
    <source>
        <dbReference type="SAM" id="MobiDB-lite"/>
    </source>
</evidence>
<reference evidence="10 11" key="1">
    <citation type="submission" date="2018-07" db="EMBL/GenBank/DDBJ databases">
        <title>Dyella solisilvae sp. nov., isolated from the pine and broad-leaved mixed forest soil.</title>
        <authorList>
            <person name="Gao Z."/>
            <person name="Qiu L."/>
        </authorList>
    </citation>
    <scope>NUCLEOTIDE SEQUENCE [LARGE SCALE GENOMIC DNA]</scope>
    <source>
        <strain evidence="10 11">DHG54</strain>
    </source>
</reference>
<dbReference type="InterPro" id="IPR046342">
    <property type="entry name" value="CBS_dom_sf"/>
</dbReference>
<dbReference type="Pfam" id="PF03741">
    <property type="entry name" value="TerC"/>
    <property type="match status" value="1"/>
</dbReference>
<organism evidence="10 11">
    <name type="scientific">Dyella solisilvae</name>
    <dbReference type="NCBI Taxonomy" id="1920168"/>
    <lineage>
        <taxon>Bacteria</taxon>
        <taxon>Pseudomonadati</taxon>
        <taxon>Pseudomonadota</taxon>
        <taxon>Gammaproteobacteria</taxon>
        <taxon>Lysobacterales</taxon>
        <taxon>Rhodanobacteraceae</taxon>
        <taxon>Dyella</taxon>
    </lineage>
</organism>
<dbReference type="SMART" id="SM00116">
    <property type="entry name" value="CBS"/>
    <property type="match status" value="2"/>
</dbReference>
<feature type="domain" description="CBS" evidence="9">
    <location>
        <begin position="310"/>
        <end position="371"/>
    </location>
</feature>
<dbReference type="InterPro" id="IPR036318">
    <property type="entry name" value="FAD-bd_PCMH-like_sf"/>
</dbReference>
<dbReference type="SMART" id="SM01091">
    <property type="entry name" value="CorC_HlyC"/>
    <property type="match status" value="1"/>
</dbReference>
<evidence type="ECO:0000256" key="6">
    <source>
        <dbReference type="PROSITE-ProRule" id="PRU00703"/>
    </source>
</evidence>
<dbReference type="SUPFAM" id="SSF56176">
    <property type="entry name" value="FAD-binding/transporter-associated domain-like"/>
    <property type="match status" value="1"/>
</dbReference>
<dbReference type="RefSeq" id="WP_114823760.1">
    <property type="nucleotide sequence ID" value="NZ_QQSY01000001.1"/>
</dbReference>
<feature type="transmembrane region" description="Helical" evidence="8">
    <location>
        <begin position="12"/>
        <end position="37"/>
    </location>
</feature>
<evidence type="ECO:0000256" key="8">
    <source>
        <dbReference type="SAM" id="Phobius"/>
    </source>
</evidence>
<feature type="transmembrane region" description="Helical" evidence="8">
    <location>
        <begin position="215"/>
        <end position="231"/>
    </location>
</feature>
<keyword evidence="11" id="KW-1185">Reference proteome</keyword>
<evidence type="ECO:0000256" key="2">
    <source>
        <dbReference type="ARBA" id="ARBA00006337"/>
    </source>
</evidence>
<evidence type="ECO:0000259" key="9">
    <source>
        <dbReference type="PROSITE" id="PS51371"/>
    </source>
</evidence>
<evidence type="ECO:0000256" key="4">
    <source>
        <dbReference type="ARBA" id="ARBA00022737"/>
    </source>
</evidence>
<feature type="region of interest" description="Disordered" evidence="7">
    <location>
        <begin position="262"/>
        <end position="281"/>
    </location>
</feature>
<dbReference type="Proteomes" id="UP000254711">
    <property type="component" value="Unassembled WGS sequence"/>
</dbReference>
<dbReference type="InterPro" id="IPR000644">
    <property type="entry name" value="CBS_dom"/>
</dbReference>
<dbReference type="Pfam" id="PF03471">
    <property type="entry name" value="CorC_HlyC"/>
    <property type="match status" value="1"/>
</dbReference>
<gene>
    <name evidence="10" type="ORF">DVT68_04180</name>
</gene>
<comment type="subcellular location">
    <subcellularLocation>
        <location evidence="1">Cell membrane</location>
        <topology evidence="1">Multi-pass membrane protein</topology>
    </subcellularLocation>
</comment>
<dbReference type="PANTHER" id="PTHR22777">
    <property type="entry name" value="HEMOLYSIN-RELATED"/>
    <property type="match status" value="1"/>
</dbReference>
<dbReference type="PROSITE" id="PS51371">
    <property type="entry name" value="CBS"/>
    <property type="match status" value="2"/>
</dbReference>
<keyword evidence="5 6" id="KW-0129">CBS domain</keyword>
<dbReference type="PANTHER" id="PTHR22777:SF30">
    <property type="entry name" value="UPF0053 PROTEIN YEGH"/>
    <property type="match status" value="1"/>
</dbReference>
<evidence type="ECO:0000256" key="3">
    <source>
        <dbReference type="ARBA" id="ARBA00022475"/>
    </source>
</evidence>
<comment type="caution">
    <text evidence="10">The sequence shown here is derived from an EMBL/GenBank/DDBJ whole genome shotgun (WGS) entry which is preliminary data.</text>
</comment>
<feature type="transmembrane region" description="Helical" evidence="8">
    <location>
        <begin position="128"/>
        <end position="151"/>
    </location>
</feature>